<proteinExistence type="predicted"/>
<dbReference type="PROSITE" id="PS51257">
    <property type="entry name" value="PROKAR_LIPOPROTEIN"/>
    <property type="match status" value="1"/>
</dbReference>
<accession>A0A9X3F5S6</accession>
<dbReference type="EMBL" id="JAPOHD010000015">
    <property type="protein sequence ID" value="MCY1720292.1"/>
    <property type="molecule type" value="Genomic_DNA"/>
</dbReference>
<comment type="caution">
    <text evidence="1">The sequence shown here is derived from an EMBL/GenBank/DDBJ whole genome shotgun (WGS) entry which is preliminary data.</text>
</comment>
<name>A0A9X3F5S6_9BACT</name>
<evidence type="ECO:0000313" key="2">
    <source>
        <dbReference type="Proteomes" id="UP001145087"/>
    </source>
</evidence>
<reference evidence="1" key="1">
    <citation type="submission" date="2022-11" db="EMBL/GenBank/DDBJ databases">
        <title>Marilongibacter aestuarii gen. nov., sp. nov., isolated from tidal flat sediment.</title>
        <authorList>
            <person name="Jiayan W."/>
        </authorList>
    </citation>
    <scope>NUCLEOTIDE SEQUENCE</scope>
    <source>
        <strain evidence="1">Z1-6</strain>
    </source>
</reference>
<dbReference type="Proteomes" id="UP001145087">
    <property type="component" value="Unassembled WGS sequence"/>
</dbReference>
<gene>
    <name evidence="1" type="ORF">OU798_08050</name>
</gene>
<organism evidence="1 2">
    <name type="scientific">Draconibacterium aestuarii</name>
    <dbReference type="NCBI Taxonomy" id="2998507"/>
    <lineage>
        <taxon>Bacteria</taxon>
        <taxon>Pseudomonadati</taxon>
        <taxon>Bacteroidota</taxon>
        <taxon>Bacteroidia</taxon>
        <taxon>Marinilabiliales</taxon>
        <taxon>Prolixibacteraceae</taxon>
        <taxon>Draconibacterium</taxon>
    </lineage>
</organism>
<protein>
    <submittedName>
        <fullName evidence="1">Uncharacterized protein</fullName>
    </submittedName>
</protein>
<dbReference type="AlphaFoldDB" id="A0A9X3F5S6"/>
<dbReference type="RefSeq" id="WP_343332625.1">
    <property type="nucleotide sequence ID" value="NZ_JAPOHD010000015.1"/>
</dbReference>
<evidence type="ECO:0000313" key="1">
    <source>
        <dbReference type="EMBL" id="MCY1720292.1"/>
    </source>
</evidence>
<keyword evidence="2" id="KW-1185">Reference proteome</keyword>
<sequence>MKLKSLFFYVLFVFAIVSCEDRTPEEVVVPSWLTPRLIELEESGDCFGCTVQRWTYKNEYFYHLYCGFWSCLDCEVYRVNGDHVVWGEDIDHADYDQNKHRPVKIWECGDELEAE</sequence>